<name>A0A8U0A465_9EURY</name>
<sequence length="287" mass="31319">MPYQRTFSGLSRRDVLVATGVAVSGVTGLSRTVNGEPSASVTVARDRTLAPVSEDLDETLRRNDVALSVSTVSTEKGFERFLSRDVDVFHAVRPMLPDEAATAPTAEYEAFESVDGTALLRSPERWRSMLSTEQLDTLRGSNASQTWTELVPSDASVDLDPPAVESDGADAFEATKRPETVLPTDNTKVIVRGIRADQYAKGHGGLGYYEVLSEELTTAEKSTDRSSESLVGRLRYTYVDAHAASEEGVASFIQLFGRHARRRLAGVVPFADETTPLRTFDDHRSSM</sequence>
<evidence type="ECO:0000313" key="1">
    <source>
        <dbReference type="EMBL" id="UPM42717.1"/>
    </source>
</evidence>
<dbReference type="Proteomes" id="UP000831768">
    <property type="component" value="Chromosome"/>
</dbReference>
<organism evidence="1 2">
    <name type="scientific">Halocatena salina</name>
    <dbReference type="NCBI Taxonomy" id="2934340"/>
    <lineage>
        <taxon>Archaea</taxon>
        <taxon>Methanobacteriati</taxon>
        <taxon>Methanobacteriota</taxon>
        <taxon>Stenosarchaea group</taxon>
        <taxon>Halobacteria</taxon>
        <taxon>Halobacteriales</taxon>
        <taxon>Natronomonadaceae</taxon>
        <taxon>Halocatena</taxon>
    </lineage>
</organism>
<dbReference type="KEGG" id="haad:MW046_12250"/>
<reference evidence="1" key="1">
    <citation type="submission" date="2022-04" db="EMBL/GenBank/DDBJ databases">
        <title>Halocatena sp. nov., isolated from a salt lake.</title>
        <authorList>
            <person name="Cui H.-L."/>
        </authorList>
    </citation>
    <scope>NUCLEOTIDE SEQUENCE</scope>
    <source>
        <strain evidence="1">AD-1</strain>
    </source>
</reference>
<keyword evidence="2" id="KW-1185">Reference proteome</keyword>
<accession>A0A8U0A465</accession>
<proteinExistence type="predicted"/>
<dbReference type="GeneID" id="71928831"/>
<dbReference type="AlphaFoldDB" id="A0A8U0A465"/>
<dbReference type="Gene3D" id="3.40.190.10">
    <property type="entry name" value="Periplasmic binding protein-like II"/>
    <property type="match status" value="2"/>
</dbReference>
<dbReference type="RefSeq" id="WP_247993388.1">
    <property type="nucleotide sequence ID" value="NZ_CP096019.1"/>
</dbReference>
<gene>
    <name evidence="1" type="ORF">MW046_12250</name>
</gene>
<evidence type="ECO:0000313" key="2">
    <source>
        <dbReference type="Proteomes" id="UP000831768"/>
    </source>
</evidence>
<dbReference type="SUPFAM" id="SSF53850">
    <property type="entry name" value="Periplasmic binding protein-like II"/>
    <property type="match status" value="1"/>
</dbReference>
<dbReference type="EMBL" id="CP096019">
    <property type="protein sequence ID" value="UPM42717.1"/>
    <property type="molecule type" value="Genomic_DNA"/>
</dbReference>
<protein>
    <submittedName>
        <fullName evidence="1">Uncharacterized protein</fullName>
    </submittedName>
</protein>